<dbReference type="GO" id="GO:0032196">
    <property type="term" value="P:transposition"/>
    <property type="evidence" value="ECO:0007669"/>
    <property type="project" value="TreeGrafter"/>
</dbReference>
<dbReference type="NCBIfam" id="NF033563">
    <property type="entry name" value="transpos_IS30"/>
    <property type="match status" value="1"/>
</dbReference>
<dbReference type="Gene3D" id="3.30.420.10">
    <property type="entry name" value="Ribonuclease H-like superfamily/Ribonuclease H"/>
    <property type="match status" value="1"/>
</dbReference>
<dbReference type="InterPro" id="IPR001584">
    <property type="entry name" value="Integrase_cat-core"/>
</dbReference>
<dbReference type="PANTHER" id="PTHR10948:SF23">
    <property type="entry name" value="TRANSPOSASE INSI FOR INSERTION SEQUENCE ELEMENT IS30A-RELATED"/>
    <property type="match status" value="1"/>
</dbReference>
<dbReference type="GO" id="GO:0006310">
    <property type="term" value="P:DNA recombination"/>
    <property type="evidence" value="ECO:0007669"/>
    <property type="project" value="UniProtKB-KW"/>
</dbReference>
<dbReference type="GO" id="GO:0005829">
    <property type="term" value="C:cytosol"/>
    <property type="evidence" value="ECO:0007669"/>
    <property type="project" value="TreeGrafter"/>
</dbReference>
<dbReference type="SUPFAM" id="SSF53098">
    <property type="entry name" value="Ribonuclease H-like"/>
    <property type="match status" value="1"/>
</dbReference>
<comment type="caution">
    <text evidence="4">The sequence shown here is derived from an EMBL/GenBank/DDBJ whole genome shotgun (WGS) entry which is preliminary data.</text>
</comment>
<evidence type="ECO:0000313" key="4">
    <source>
        <dbReference type="EMBL" id="MEJ5195830.1"/>
    </source>
</evidence>
<name>A0AB35Y3D0_9FIRM</name>
<dbReference type="GO" id="GO:0003676">
    <property type="term" value="F:nucleic acid binding"/>
    <property type="evidence" value="ECO:0007669"/>
    <property type="project" value="InterPro"/>
</dbReference>
<feature type="compositionally biased region" description="Basic residues" evidence="2">
    <location>
        <begin position="150"/>
        <end position="164"/>
    </location>
</feature>
<keyword evidence="1" id="KW-0233">DNA recombination</keyword>
<dbReference type="InterPro" id="IPR012337">
    <property type="entry name" value="RNaseH-like_sf"/>
</dbReference>
<dbReference type="PROSITE" id="PS50994">
    <property type="entry name" value="INTEGRASE"/>
    <property type="match status" value="1"/>
</dbReference>
<feature type="region of interest" description="Disordered" evidence="2">
    <location>
        <begin position="150"/>
        <end position="173"/>
    </location>
</feature>
<evidence type="ECO:0000313" key="5">
    <source>
        <dbReference type="Proteomes" id="UP001373196"/>
    </source>
</evidence>
<evidence type="ECO:0000259" key="3">
    <source>
        <dbReference type="PROSITE" id="PS50994"/>
    </source>
</evidence>
<dbReference type="EMBL" id="JBBFGL010000005">
    <property type="protein sequence ID" value="MEJ5195830.1"/>
    <property type="molecule type" value="Genomic_DNA"/>
</dbReference>
<dbReference type="InterPro" id="IPR036397">
    <property type="entry name" value="RNaseH_sf"/>
</dbReference>
<sequence>MKKRRFKHLSWTDRLKIETMLKDKRHKQEIADEIGVHLKTIYNEIKRGRYIHTNSDLTEEERYSPEMAEAAYREHLAAKGPDLKIGNDHELAQHIEKKIAEDGYSPAAVLGEIKEQGLEFKTSICESTLYSYIDKGVFLTITNKNLPVKGQKKRPYNKVKRAKRPPAGTSIENRPKEIDDRAVVGDWEMDCVEGKKKTKKTLLVLTERKSRREIIRPMRDQTARSVVRVLDSLEREYGANFSKIFRTITVDNGSEFADCAGMEKSCRRKGNRTKIYYCHPYSSYERGSNENVNKMIRRWFPKGTDFRKVTAKAIQKVEDWINNYPREILGFRTAEAVFQEGVACLT</sequence>
<gene>
    <name evidence="4" type="ORF">WF834_06490</name>
</gene>
<dbReference type="InterPro" id="IPR025246">
    <property type="entry name" value="IS30-like_HTH"/>
</dbReference>
<dbReference type="RefSeq" id="WP_339395297.1">
    <property type="nucleotide sequence ID" value="NZ_JBBFGL010000005.1"/>
</dbReference>
<evidence type="ECO:0000256" key="2">
    <source>
        <dbReference type="SAM" id="MobiDB-lite"/>
    </source>
</evidence>
<dbReference type="PANTHER" id="PTHR10948">
    <property type="entry name" value="TRANSPOSASE"/>
    <property type="match status" value="1"/>
</dbReference>
<dbReference type="AlphaFoldDB" id="A0AB35Y3D0"/>
<organism evidence="4 5">
    <name type="scientific">Faecalibacterium wellingii</name>
    <dbReference type="NCBI Taxonomy" id="2929491"/>
    <lineage>
        <taxon>Bacteria</taxon>
        <taxon>Bacillati</taxon>
        <taxon>Bacillota</taxon>
        <taxon>Clostridia</taxon>
        <taxon>Eubacteriales</taxon>
        <taxon>Oscillospiraceae</taxon>
        <taxon>Faecalibacterium</taxon>
    </lineage>
</organism>
<evidence type="ECO:0000256" key="1">
    <source>
        <dbReference type="ARBA" id="ARBA00023172"/>
    </source>
</evidence>
<accession>A0AB35Y3D0</accession>
<feature type="domain" description="Integrase catalytic" evidence="3">
    <location>
        <begin position="171"/>
        <end position="342"/>
    </location>
</feature>
<dbReference type="InterPro" id="IPR051917">
    <property type="entry name" value="Transposase-Integrase"/>
</dbReference>
<proteinExistence type="predicted"/>
<dbReference type="Pfam" id="PF13936">
    <property type="entry name" value="HTH_38"/>
    <property type="match status" value="1"/>
</dbReference>
<dbReference type="InterPro" id="IPR053392">
    <property type="entry name" value="Transposase_IS30-like"/>
</dbReference>
<reference evidence="4" key="1">
    <citation type="submission" date="2024-03" db="EMBL/GenBank/DDBJ databases">
        <authorList>
            <person name="Plomp N."/>
            <person name="Harmsen H.J."/>
        </authorList>
    </citation>
    <scope>NUCLEOTIDE SEQUENCE</scope>
    <source>
        <strain evidence="4">HTF-128</strain>
    </source>
</reference>
<dbReference type="Proteomes" id="UP001373196">
    <property type="component" value="Unassembled WGS sequence"/>
</dbReference>
<dbReference type="GO" id="GO:0015074">
    <property type="term" value="P:DNA integration"/>
    <property type="evidence" value="ECO:0007669"/>
    <property type="project" value="InterPro"/>
</dbReference>
<protein>
    <submittedName>
        <fullName evidence="4">IS30 family transposase</fullName>
    </submittedName>
</protein>
<dbReference type="GO" id="GO:0004803">
    <property type="term" value="F:transposase activity"/>
    <property type="evidence" value="ECO:0007669"/>
    <property type="project" value="TreeGrafter"/>
</dbReference>